<keyword evidence="3" id="KW-1185">Reference proteome</keyword>
<feature type="region of interest" description="Disordered" evidence="1">
    <location>
        <begin position="132"/>
        <end position="163"/>
    </location>
</feature>
<comment type="caution">
    <text evidence="2">The sequence shown here is derived from an EMBL/GenBank/DDBJ whole genome shotgun (WGS) entry which is preliminary data.</text>
</comment>
<evidence type="ECO:0000256" key="1">
    <source>
        <dbReference type="SAM" id="MobiDB-lite"/>
    </source>
</evidence>
<organism evidence="2 3">
    <name type="scientific">Ogataea philodendri</name>
    <dbReference type="NCBI Taxonomy" id="1378263"/>
    <lineage>
        <taxon>Eukaryota</taxon>
        <taxon>Fungi</taxon>
        <taxon>Dikarya</taxon>
        <taxon>Ascomycota</taxon>
        <taxon>Saccharomycotina</taxon>
        <taxon>Pichiomycetes</taxon>
        <taxon>Pichiales</taxon>
        <taxon>Pichiaceae</taxon>
        <taxon>Ogataea</taxon>
    </lineage>
</organism>
<dbReference type="GeneID" id="70234647"/>
<feature type="compositionally biased region" description="Low complexity" evidence="1">
    <location>
        <begin position="136"/>
        <end position="163"/>
    </location>
</feature>
<protein>
    <submittedName>
        <fullName evidence="2">Uncharacterized protein</fullName>
    </submittedName>
</protein>
<dbReference type="Proteomes" id="UP000769157">
    <property type="component" value="Unassembled WGS sequence"/>
</dbReference>
<reference evidence="2" key="1">
    <citation type="journal article" date="2021" name="Open Biol.">
        <title>Shared evolutionary footprints suggest mitochondrial oxidative damage underlies multiple complex I losses in fungi.</title>
        <authorList>
            <person name="Schikora-Tamarit M.A."/>
            <person name="Marcet-Houben M."/>
            <person name="Nosek J."/>
            <person name="Gabaldon T."/>
        </authorList>
    </citation>
    <scope>NUCLEOTIDE SEQUENCE</scope>
    <source>
        <strain evidence="2">CBS6075</strain>
    </source>
</reference>
<reference evidence="2" key="2">
    <citation type="submission" date="2021-01" db="EMBL/GenBank/DDBJ databases">
        <authorList>
            <person name="Schikora-Tamarit M.A."/>
        </authorList>
    </citation>
    <scope>NUCLEOTIDE SEQUENCE</scope>
    <source>
        <strain evidence="2">CBS6075</strain>
    </source>
</reference>
<sequence>MFTYNVRLVPADSFAESMIRGFLGFQTSSISSSSLLNMSIESEGSKSSCHVALVSTRLDRTFAAFNDSYRRSQDIRQTRNSGKYHRTISDGAMVPACASSSKVSASSDTNAEYSALVLSAMRFLETKLTMNSTKDSSLTPKNSSSTSSAASRSFPTSSGDSAASSSFLSVILTGLSPNEAMNSFCSAFRSRSAASSSLSWASSRSSSDFFLLRNAR</sequence>
<dbReference type="AlphaFoldDB" id="A0A9P8PC16"/>
<proteinExistence type="predicted"/>
<gene>
    <name evidence="2" type="ORF">OGAPHI_002680</name>
</gene>
<evidence type="ECO:0000313" key="2">
    <source>
        <dbReference type="EMBL" id="KAH3668925.1"/>
    </source>
</evidence>
<dbReference type="RefSeq" id="XP_046063339.1">
    <property type="nucleotide sequence ID" value="XM_046203576.1"/>
</dbReference>
<name>A0A9P8PC16_9ASCO</name>
<evidence type="ECO:0000313" key="3">
    <source>
        <dbReference type="Proteomes" id="UP000769157"/>
    </source>
</evidence>
<accession>A0A9P8PC16</accession>
<dbReference type="EMBL" id="JAEUBE010000158">
    <property type="protein sequence ID" value="KAH3668925.1"/>
    <property type="molecule type" value="Genomic_DNA"/>
</dbReference>